<dbReference type="EMBL" id="CP147846">
    <property type="protein sequence ID" value="WXG67463.1"/>
    <property type="molecule type" value="Genomic_DNA"/>
</dbReference>
<evidence type="ECO:0000313" key="2">
    <source>
        <dbReference type="Proteomes" id="UP001432000"/>
    </source>
</evidence>
<reference evidence="1 2" key="1">
    <citation type="submission" date="2024-03" db="EMBL/GenBank/DDBJ databases">
        <title>Natural products discovery in diverse microorganisms through a two-stage MS feature dereplication strategy.</title>
        <authorList>
            <person name="Zhang R."/>
        </authorList>
    </citation>
    <scope>NUCLEOTIDE SEQUENCE [LARGE SCALE GENOMIC DNA]</scope>
    <source>
        <strain evidence="1 2">18930</strain>
    </source>
</reference>
<name>A0ABZ2PK20_9NOCA</name>
<keyword evidence="2" id="KW-1185">Reference proteome</keyword>
<dbReference type="Proteomes" id="UP001432000">
    <property type="component" value="Chromosome"/>
</dbReference>
<gene>
    <name evidence="1" type="ORF">WDS16_19760</name>
</gene>
<organism evidence="1 2">
    <name type="scientific">Rhodococcus sovatensis</name>
    <dbReference type="NCBI Taxonomy" id="1805840"/>
    <lineage>
        <taxon>Bacteria</taxon>
        <taxon>Bacillati</taxon>
        <taxon>Actinomycetota</taxon>
        <taxon>Actinomycetes</taxon>
        <taxon>Mycobacteriales</taxon>
        <taxon>Nocardiaceae</taxon>
        <taxon>Rhodococcus</taxon>
    </lineage>
</organism>
<protein>
    <submittedName>
        <fullName evidence="1">Type IV toxin-antitoxin system AbiEi family antitoxin domain-containing protein</fullName>
    </submittedName>
</protein>
<accession>A0ABZ2PK20</accession>
<sequence length="344" mass="37681">MNSKRPTLAQEILDPQHGLVTTVQLRSCGFTPQAVRHQVESGAWLRVFRNVIAVTNGPLSREMTLRAAVLYGGRGAMISHDTAAFEWGMTRMDDGPVHITVPRGCSAIHQPAVVRRNSARPTSSHNAEIHPGVVMHRSLAIEHIGVDFDPPRTSKPDTAMDLAVAAASAREASAILVSALSAGAVSIGTMRRKIELRRPRRYRQALLDTLSLLADGVQSVLEYRYAVDVEKAHGLPTGRRQAPVHVGGRILFEDVEYGPGGLIVRLDGQQFHSAKQTRFRDRRRDNAAELAGRASLGFGWDDVAHDPCGVYRDVRDVLVRDGWDDASYPCENCAVARKNASECT</sequence>
<evidence type="ECO:0000313" key="1">
    <source>
        <dbReference type="EMBL" id="WXG67463.1"/>
    </source>
</evidence>
<proteinExistence type="predicted"/>
<dbReference type="RefSeq" id="WP_338887031.1">
    <property type="nucleotide sequence ID" value="NZ_CP147846.1"/>
</dbReference>